<dbReference type="OrthoDB" id="1430580at2"/>
<dbReference type="EMBL" id="RBEE01000014">
    <property type="protein sequence ID" value="RNL53390.1"/>
    <property type="molecule type" value="Genomic_DNA"/>
</dbReference>
<organism evidence="1 2">
    <name type="scientific">Pedobacter jejuensis</name>
    <dbReference type="NCBI Taxonomy" id="1268550"/>
    <lineage>
        <taxon>Bacteria</taxon>
        <taxon>Pseudomonadati</taxon>
        <taxon>Bacteroidota</taxon>
        <taxon>Sphingobacteriia</taxon>
        <taxon>Sphingobacteriales</taxon>
        <taxon>Sphingobacteriaceae</taxon>
        <taxon>Pedobacter</taxon>
    </lineage>
</organism>
<dbReference type="Pfam" id="PF05336">
    <property type="entry name" value="rhaM"/>
    <property type="match status" value="1"/>
</dbReference>
<gene>
    <name evidence="1" type="ORF">D7004_09920</name>
</gene>
<comment type="caution">
    <text evidence="1">The sequence shown here is derived from an EMBL/GenBank/DDBJ whole genome shotgun (WGS) entry which is preliminary data.</text>
</comment>
<dbReference type="Proteomes" id="UP000274046">
    <property type="component" value="Unassembled WGS sequence"/>
</dbReference>
<reference evidence="1 2" key="1">
    <citation type="submission" date="2018-10" db="EMBL/GenBank/DDBJ databases">
        <title>Genome sequencing of Pedobacter jejuensis TNB23.</title>
        <authorList>
            <person name="Cho Y.-J."/>
            <person name="Cho A."/>
            <person name="Kim O.-S."/>
        </authorList>
    </citation>
    <scope>NUCLEOTIDE SEQUENCE [LARGE SCALE GENOMIC DNA]</scope>
    <source>
        <strain evidence="1 2">TNB23</strain>
    </source>
</reference>
<dbReference type="PANTHER" id="PTHR43239">
    <property type="entry name" value="UPF0734 PROTEIN DDB_G0273871/DDB_G0273177"/>
    <property type="match status" value="1"/>
</dbReference>
<proteinExistence type="predicted"/>
<dbReference type="InterPro" id="IPR052996">
    <property type="entry name" value="Carb_Metab_Mutarotase"/>
</dbReference>
<sequence length="109" mass="12920">MKRHCFALDLIDDDKLIAEYKKYHAAVWPEILDSIKSAGVEDLEIYLFANRLFMIMEVNETFSFEAKTKSDLENPKVQEWEKLMWNYQKAMPGAKPGEKWILMENIFKL</sequence>
<dbReference type="SUPFAM" id="SSF54909">
    <property type="entry name" value="Dimeric alpha+beta barrel"/>
    <property type="match status" value="1"/>
</dbReference>
<dbReference type="GO" id="GO:0016857">
    <property type="term" value="F:racemase and epimerase activity, acting on carbohydrates and derivatives"/>
    <property type="evidence" value="ECO:0007669"/>
    <property type="project" value="InterPro"/>
</dbReference>
<dbReference type="InterPro" id="IPR011008">
    <property type="entry name" value="Dimeric_a/b-barrel"/>
</dbReference>
<keyword evidence="2" id="KW-1185">Reference proteome</keyword>
<dbReference type="InterPro" id="IPR008000">
    <property type="entry name" value="Rham/fucose_mutarotase"/>
</dbReference>
<name>A0A3N0BVN2_9SPHI</name>
<protein>
    <submittedName>
        <fullName evidence="1">L-rhamnose mutarotase</fullName>
    </submittedName>
</protein>
<dbReference type="Gene3D" id="3.30.70.100">
    <property type="match status" value="1"/>
</dbReference>
<dbReference type="PANTHER" id="PTHR43239:SF1">
    <property type="entry name" value="UPF0734 PROTEIN DDB_G0273871_DDB_G0273177"/>
    <property type="match status" value="1"/>
</dbReference>
<dbReference type="RefSeq" id="WP_123205712.1">
    <property type="nucleotide sequence ID" value="NZ_RBEE01000014.1"/>
</dbReference>
<evidence type="ECO:0000313" key="2">
    <source>
        <dbReference type="Proteomes" id="UP000274046"/>
    </source>
</evidence>
<dbReference type="AlphaFoldDB" id="A0A3N0BVN2"/>
<evidence type="ECO:0000313" key="1">
    <source>
        <dbReference type="EMBL" id="RNL53390.1"/>
    </source>
</evidence>
<accession>A0A3N0BVN2</accession>